<feature type="transmembrane region" description="Helical" evidence="10">
    <location>
        <begin position="320"/>
        <end position="344"/>
    </location>
</feature>
<dbReference type="PANTHER" id="PTHR43562:SF1">
    <property type="entry name" value="NA(+)_H(+) ANTIPORTER YJBQ-RELATED"/>
    <property type="match status" value="1"/>
</dbReference>
<evidence type="ECO:0000256" key="2">
    <source>
        <dbReference type="ARBA" id="ARBA00005551"/>
    </source>
</evidence>
<dbReference type="Proteomes" id="UP000274391">
    <property type="component" value="Unassembled WGS sequence"/>
</dbReference>
<feature type="transmembrane region" description="Helical" evidence="10">
    <location>
        <begin position="238"/>
        <end position="255"/>
    </location>
</feature>
<keyword evidence="13" id="KW-1185">Reference proteome</keyword>
<evidence type="ECO:0000256" key="7">
    <source>
        <dbReference type="ARBA" id="ARBA00023065"/>
    </source>
</evidence>
<feature type="transmembrane region" description="Helical" evidence="10">
    <location>
        <begin position="92"/>
        <end position="110"/>
    </location>
</feature>
<keyword evidence="8 10" id="KW-0472">Membrane</keyword>
<gene>
    <name evidence="12" type="ORF">EG850_11680</name>
</gene>
<organism evidence="12 13">
    <name type="scientific">Gulosibacter macacae</name>
    <dbReference type="NCBI Taxonomy" id="2488791"/>
    <lineage>
        <taxon>Bacteria</taxon>
        <taxon>Bacillati</taxon>
        <taxon>Actinomycetota</taxon>
        <taxon>Actinomycetes</taxon>
        <taxon>Micrococcales</taxon>
        <taxon>Microbacteriaceae</taxon>
        <taxon>Gulosibacter</taxon>
    </lineage>
</organism>
<keyword evidence="4" id="KW-0050">Antiport</keyword>
<evidence type="ECO:0000259" key="11">
    <source>
        <dbReference type="Pfam" id="PF00999"/>
    </source>
</evidence>
<reference evidence="12 13" key="1">
    <citation type="submission" date="2018-11" db="EMBL/GenBank/DDBJ databases">
        <title>YIM 102482-1 draft genome.</title>
        <authorList>
            <person name="Li G."/>
            <person name="Jiang Y."/>
        </authorList>
    </citation>
    <scope>NUCLEOTIDE SEQUENCE [LARGE SCALE GENOMIC DNA]</scope>
    <source>
        <strain evidence="12 13">YIM 102482-1</strain>
    </source>
</reference>
<comment type="similarity">
    <text evidence="2">Belongs to the monovalent cation:proton antiporter 2 (CPA2) transporter (TC 2.A.37) family.</text>
</comment>
<dbReference type="RefSeq" id="WP_124973678.1">
    <property type="nucleotide sequence ID" value="NZ_RQVS01000017.1"/>
</dbReference>
<protein>
    <submittedName>
        <fullName evidence="12">Cation:proton antiporter</fullName>
    </submittedName>
</protein>
<feature type="transmembrane region" description="Helical" evidence="10">
    <location>
        <begin position="294"/>
        <end position="313"/>
    </location>
</feature>
<evidence type="ECO:0000256" key="1">
    <source>
        <dbReference type="ARBA" id="ARBA00004141"/>
    </source>
</evidence>
<dbReference type="PANTHER" id="PTHR43562">
    <property type="entry name" value="NAPA-TYPE SODIUM/HYDROGEN ANTIPORTER"/>
    <property type="match status" value="1"/>
</dbReference>
<feature type="transmembrane region" description="Helical" evidence="10">
    <location>
        <begin position="262"/>
        <end position="282"/>
    </location>
</feature>
<comment type="caution">
    <text evidence="12">The sequence shown here is derived from an EMBL/GenBank/DDBJ whole genome shotgun (WGS) entry which is preliminary data.</text>
</comment>
<dbReference type="InterPro" id="IPR038770">
    <property type="entry name" value="Na+/solute_symporter_sf"/>
</dbReference>
<dbReference type="OrthoDB" id="4413712at2"/>
<keyword evidence="5 10" id="KW-0812">Transmembrane</keyword>
<keyword evidence="7" id="KW-0406">Ion transport</keyword>
<evidence type="ECO:0000313" key="13">
    <source>
        <dbReference type="Proteomes" id="UP000274391"/>
    </source>
</evidence>
<dbReference type="AlphaFoldDB" id="A0A3P3VT31"/>
<evidence type="ECO:0000313" key="12">
    <source>
        <dbReference type="EMBL" id="RRJ85810.1"/>
    </source>
</evidence>
<evidence type="ECO:0000256" key="9">
    <source>
        <dbReference type="SAM" id="MobiDB-lite"/>
    </source>
</evidence>
<dbReference type="GO" id="GO:0015297">
    <property type="term" value="F:antiporter activity"/>
    <property type="evidence" value="ECO:0007669"/>
    <property type="project" value="UniProtKB-KW"/>
</dbReference>
<dbReference type="Pfam" id="PF00999">
    <property type="entry name" value="Na_H_Exchanger"/>
    <property type="match status" value="1"/>
</dbReference>
<sequence>MTFAMLALICAIALVGPLLALPRRMRVPVALGELAIGLAFGVTGTGWLEPGDATFAFLAEIGFALVLFKAGTQVPVRTEGMRRGFFPGAGRALLIGLLAVPAGLGLAALFGTHDGMLYAVLLASSSAAIIVPVMGETKVTSRKGLELLVQVAIADAVCIIALPLVIAPDRMAITGLGVLAVLALAVVIFFVLRAIERSGWEERIREVSKERGFAVELRVTLTLLFSIAAVAALTHVTVMLAGFALGLAVAAVGEPKRVGKQIFALTEGLFGPIFYVWLGASVNLREVVDHPEAVLLGISLGVGAIVLHLVGVLTRQPWPLALAASAQLGVPIGAVSLGAGTGAFQPGETGAILLGAMVTLIAATLATAPMRHHLEDAPEGVAAEGASEGGTVESAHEPS</sequence>
<feature type="region of interest" description="Disordered" evidence="9">
    <location>
        <begin position="379"/>
        <end position="399"/>
    </location>
</feature>
<keyword evidence="6 10" id="KW-1133">Transmembrane helix</keyword>
<dbReference type="Gene3D" id="1.20.1530.20">
    <property type="match status" value="1"/>
</dbReference>
<feature type="transmembrane region" description="Helical" evidence="10">
    <location>
        <begin position="116"/>
        <end position="135"/>
    </location>
</feature>
<feature type="transmembrane region" description="Helical" evidence="10">
    <location>
        <begin position="147"/>
        <end position="166"/>
    </location>
</feature>
<feature type="domain" description="Cation/H+ exchanger transmembrane" evidence="11">
    <location>
        <begin position="11"/>
        <end position="367"/>
    </location>
</feature>
<evidence type="ECO:0000256" key="8">
    <source>
        <dbReference type="ARBA" id="ARBA00023136"/>
    </source>
</evidence>
<feature type="transmembrane region" description="Helical" evidence="10">
    <location>
        <begin position="350"/>
        <end position="368"/>
    </location>
</feature>
<comment type="subcellular location">
    <subcellularLocation>
        <location evidence="1">Membrane</location>
        <topology evidence="1">Multi-pass membrane protein</topology>
    </subcellularLocation>
</comment>
<feature type="compositionally biased region" description="Low complexity" evidence="9">
    <location>
        <begin position="379"/>
        <end position="393"/>
    </location>
</feature>
<dbReference type="EMBL" id="RQVS01000017">
    <property type="protein sequence ID" value="RRJ85810.1"/>
    <property type="molecule type" value="Genomic_DNA"/>
</dbReference>
<feature type="transmembrane region" description="Helical" evidence="10">
    <location>
        <begin position="172"/>
        <end position="192"/>
    </location>
</feature>
<evidence type="ECO:0000256" key="6">
    <source>
        <dbReference type="ARBA" id="ARBA00022989"/>
    </source>
</evidence>
<dbReference type="GO" id="GO:1902600">
    <property type="term" value="P:proton transmembrane transport"/>
    <property type="evidence" value="ECO:0007669"/>
    <property type="project" value="InterPro"/>
</dbReference>
<dbReference type="GO" id="GO:0016020">
    <property type="term" value="C:membrane"/>
    <property type="evidence" value="ECO:0007669"/>
    <property type="project" value="UniProtKB-SubCell"/>
</dbReference>
<accession>A0A3P3VT31</accession>
<feature type="transmembrane region" description="Helical" evidence="10">
    <location>
        <begin position="53"/>
        <end position="71"/>
    </location>
</feature>
<evidence type="ECO:0000256" key="5">
    <source>
        <dbReference type="ARBA" id="ARBA00022692"/>
    </source>
</evidence>
<keyword evidence="3" id="KW-0813">Transport</keyword>
<dbReference type="InterPro" id="IPR006153">
    <property type="entry name" value="Cation/H_exchanger_TM"/>
</dbReference>
<evidence type="ECO:0000256" key="4">
    <source>
        <dbReference type="ARBA" id="ARBA00022449"/>
    </source>
</evidence>
<evidence type="ECO:0000256" key="10">
    <source>
        <dbReference type="SAM" id="Phobius"/>
    </source>
</evidence>
<evidence type="ECO:0000256" key="3">
    <source>
        <dbReference type="ARBA" id="ARBA00022448"/>
    </source>
</evidence>
<proteinExistence type="inferred from homology"/>
<name>A0A3P3VT31_9MICO</name>